<keyword evidence="2" id="KW-1133">Transmembrane helix</keyword>
<proteinExistence type="predicted"/>
<comment type="caution">
    <text evidence="3">The sequence shown here is derived from an EMBL/GenBank/DDBJ whole genome shotgun (WGS) entry which is preliminary data.</text>
</comment>
<evidence type="ECO:0000256" key="2">
    <source>
        <dbReference type="SAM" id="Phobius"/>
    </source>
</evidence>
<keyword evidence="4" id="KW-1185">Reference proteome</keyword>
<feature type="region of interest" description="Disordered" evidence="1">
    <location>
        <begin position="139"/>
        <end position="188"/>
    </location>
</feature>
<organism evidence="3 4">
    <name type="scientific">Polyangium mundeleinium</name>
    <dbReference type="NCBI Taxonomy" id="2995306"/>
    <lineage>
        <taxon>Bacteria</taxon>
        <taxon>Pseudomonadati</taxon>
        <taxon>Myxococcota</taxon>
        <taxon>Polyangia</taxon>
        <taxon>Polyangiales</taxon>
        <taxon>Polyangiaceae</taxon>
        <taxon>Polyangium</taxon>
    </lineage>
</organism>
<gene>
    <name evidence="3" type="ORF">POL67_15805</name>
</gene>
<feature type="transmembrane region" description="Helical" evidence="2">
    <location>
        <begin position="24"/>
        <end position="43"/>
    </location>
</feature>
<dbReference type="RefSeq" id="WP_271918187.1">
    <property type="nucleotide sequence ID" value="NZ_JAQNDO010000001.1"/>
</dbReference>
<keyword evidence="2" id="KW-0472">Membrane</keyword>
<evidence type="ECO:0000313" key="3">
    <source>
        <dbReference type="EMBL" id="MDC0742814.1"/>
    </source>
</evidence>
<dbReference type="Proteomes" id="UP001221411">
    <property type="component" value="Unassembled WGS sequence"/>
</dbReference>
<protein>
    <submittedName>
        <fullName evidence="3">Uncharacterized protein</fullName>
    </submittedName>
</protein>
<sequence>MAWLPSTRPIGRIGGAPRRHRNPLIHWFIAALVALSLVLSGCASSRDAAMARIFEAPNVIHVCVRPPNVPENQRSWALTSDGLPSFGAREVDLARREGSPVYVFDIGAPRESARLLPIPYHRLECPAPPKPRVVAAKVEGKQDEATKKTEAKKAERPKLLPRPIARSPERCTEPGQARRRGGTGGRTCTRVLVKRTRTEPVVAESAREGPAG</sequence>
<name>A0ABT5EN99_9BACT</name>
<dbReference type="EMBL" id="JAQNDO010000001">
    <property type="protein sequence ID" value="MDC0742814.1"/>
    <property type="molecule type" value="Genomic_DNA"/>
</dbReference>
<evidence type="ECO:0000313" key="4">
    <source>
        <dbReference type="Proteomes" id="UP001221411"/>
    </source>
</evidence>
<accession>A0ABT5EN99</accession>
<feature type="compositionally biased region" description="Basic and acidic residues" evidence="1">
    <location>
        <begin position="139"/>
        <end position="158"/>
    </location>
</feature>
<reference evidence="3 4" key="1">
    <citation type="submission" date="2022-11" db="EMBL/GenBank/DDBJ databases">
        <title>Minimal conservation of predation-associated metabolite biosynthetic gene clusters underscores biosynthetic potential of Myxococcota including descriptions for ten novel species: Archangium lansinium sp. nov., Myxococcus landrumus sp. nov., Nannocystis bai.</title>
        <authorList>
            <person name="Ahearne A."/>
            <person name="Stevens C."/>
            <person name="Dowd S."/>
        </authorList>
    </citation>
    <scope>NUCLEOTIDE SEQUENCE [LARGE SCALE GENOMIC DNA]</scope>
    <source>
        <strain evidence="3 4">RJM3</strain>
    </source>
</reference>
<keyword evidence="2" id="KW-0812">Transmembrane</keyword>
<evidence type="ECO:0000256" key="1">
    <source>
        <dbReference type="SAM" id="MobiDB-lite"/>
    </source>
</evidence>